<dbReference type="GO" id="GO:0005886">
    <property type="term" value="C:plasma membrane"/>
    <property type="evidence" value="ECO:0007669"/>
    <property type="project" value="TreeGrafter"/>
</dbReference>
<dbReference type="GO" id="GO:0022857">
    <property type="term" value="F:transmembrane transporter activity"/>
    <property type="evidence" value="ECO:0007669"/>
    <property type="project" value="InterPro"/>
</dbReference>
<reference evidence="7" key="2">
    <citation type="submission" date="2023-06" db="EMBL/GenBank/DDBJ databases">
        <authorList>
            <consortium name="Lawrence Berkeley National Laboratory"/>
            <person name="Haridas S."/>
            <person name="Hensen N."/>
            <person name="Bonometti L."/>
            <person name="Westerberg I."/>
            <person name="Brannstrom I.O."/>
            <person name="Guillou S."/>
            <person name="Cros-Aarteil S."/>
            <person name="Calhoun S."/>
            <person name="Kuo A."/>
            <person name="Mondo S."/>
            <person name="Pangilinan J."/>
            <person name="Riley R."/>
            <person name="Labutti K."/>
            <person name="Andreopoulos B."/>
            <person name="Lipzen A."/>
            <person name="Chen C."/>
            <person name="Yanf M."/>
            <person name="Daum C."/>
            <person name="Ng V."/>
            <person name="Clum A."/>
            <person name="Steindorff A."/>
            <person name="Ohm R."/>
            <person name="Martin F."/>
            <person name="Silar P."/>
            <person name="Natvig D."/>
            <person name="Lalanne C."/>
            <person name="Gautier V."/>
            <person name="Ament-Velasquez S.L."/>
            <person name="Kruys A."/>
            <person name="Hutchinson M.I."/>
            <person name="Powell A.J."/>
            <person name="Barry K."/>
            <person name="Miller A.N."/>
            <person name="Grigoriev I.V."/>
            <person name="Debuchy R."/>
            <person name="Gladieux P."/>
            <person name="Thoren M.H."/>
            <person name="Johannesson H."/>
        </authorList>
    </citation>
    <scope>NUCLEOTIDE SEQUENCE</scope>
    <source>
        <strain evidence="7">CBS 168.71</strain>
    </source>
</reference>
<dbReference type="InterPro" id="IPR011701">
    <property type="entry name" value="MFS"/>
</dbReference>
<comment type="caution">
    <text evidence="7">The sequence shown here is derived from an EMBL/GenBank/DDBJ whole genome shotgun (WGS) entry which is preliminary data.</text>
</comment>
<dbReference type="PANTHER" id="PTHR23502:SF51">
    <property type="entry name" value="QUINIDINE RESISTANCE PROTEIN 1-RELATED"/>
    <property type="match status" value="1"/>
</dbReference>
<sequence length="295" mass="32009">MMVLFLPETARSIVANGSRPAKGINKPLVPLVAPKARDVAMAESISGVPIREGHRKFPNPLAALKLLRIPGTAIILVAYGINYTVYCCLQASLSTLFVDIYGVSGLVAGLVYIPFGVAVALSAFATGRLLDISYKKTAAENGISIVKSKETDLKAFPIERARLRTVILSVALSAFLVMGYGWALQARVSMAVPLVLQFFIGLTIQGIFTALNTLLVDLHQDCPSTAQAACNFVRCEMAAACLAALDALIRRIGPGWSFLLFGVTLFIEFLMLLLLQLRGMKWRHARSEVRYLGHD</sequence>
<keyword evidence="4 6" id="KW-1133">Transmembrane helix</keyword>
<dbReference type="RefSeq" id="XP_062654971.1">
    <property type="nucleotide sequence ID" value="XM_062799912.1"/>
</dbReference>
<dbReference type="AlphaFoldDB" id="A0AAE0H7L2"/>
<keyword evidence="5 6" id="KW-0472">Membrane</keyword>
<keyword evidence="8" id="KW-1185">Reference proteome</keyword>
<dbReference type="EMBL" id="JAUEPN010000009">
    <property type="protein sequence ID" value="KAK3291457.1"/>
    <property type="molecule type" value="Genomic_DNA"/>
</dbReference>
<dbReference type="Proteomes" id="UP001278766">
    <property type="component" value="Unassembled WGS sequence"/>
</dbReference>
<feature type="transmembrane region" description="Helical" evidence="6">
    <location>
        <begin position="195"/>
        <end position="216"/>
    </location>
</feature>
<dbReference type="Gene3D" id="1.20.1250.20">
    <property type="entry name" value="MFS general substrate transporter like domains"/>
    <property type="match status" value="1"/>
</dbReference>
<keyword evidence="3 6" id="KW-0812">Transmembrane</keyword>
<feature type="transmembrane region" description="Helical" evidence="6">
    <location>
        <begin position="61"/>
        <end position="81"/>
    </location>
</feature>
<evidence type="ECO:0000256" key="3">
    <source>
        <dbReference type="ARBA" id="ARBA00022692"/>
    </source>
</evidence>
<comment type="subcellular location">
    <subcellularLocation>
        <location evidence="1">Membrane</location>
        <topology evidence="1">Multi-pass membrane protein</topology>
    </subcellularLocation>
</comment>
<evidence type="ECO:0000256" key="6">
    <source>
        <dbReference type="SAM" id="Phobius"/>
    </source>
</evidence>
<organism evidence="7 8">
    <name type="scientific">Chaetomium fimeti</name>
    <dbReference type="NCBI Taxonomy" id="1854472"/>
    <lineage>
        <taxon>Eukaryota</taxon>
        <taxon>Fungi</taxon>
        <taxon>Dikarya</taxon>
        <taxon>Ascomycota</taxon>
        <taxon>Pezizomycotina</taxon>
        <taxon>Sordariomycetes</taxon>
        <taxon>Sordariomycetidae</taxon>
        <taxon>Sordariales</taxon>
        <taxon>Chaetomiaceae</taxon>
        <taxon>Chaetomium</taxon>
    </lineage>
</organism>
<dbReference type="SUPFAM" id="SSF103473">
    <property type="entry name" value="MFS general substrate transporter"/>
    <property type="match status" value="1"/>
</dbReference>
<feature type="transmembrane region" description="Helical" evidence="6">
    <location>
        <begin position="255"/>
        <end position="277"/>
    </location>
</feature>
<proteinExistence type="predicted"/>
<evidence type="ECO:0000256" key="2">
    <source>
        <dbReference type="ARBA" id="ARBA00022448"/>
    </source>
</evidence>
<name>A0AAE0H7L2_9PEZI</name>
<feature type="transmembrane region" description="Helical" evidence="6">
    <location>
        <begin position="163"/>
        <end position="183"/>
    </location>
</feature>
<feature type="transmembrane region" description="Helical" evidence="6">
    <location>
        <begin position="101"/>
        <end position="126"/>
    </location>
</feature>
<accession>A0AAE0H7L2</accession>
<reference evidence="7" key="1">
    <citation type="journal article" date="2023" name="Mol. Phylogenet. Evol.">
        <title>Genome-scale phylogeny and comparative genomics of the fungal order Sordariales.</title>
        <authorList>
            <person name="Hensen N."/>
            <person name="Bonometti L."/>
            <person name="Westerberg I."/>
            <person name="Brannstrom I.O."/>
            <person name="Guillou S."/>
            <person name="Cros-Aarteil S."/>
            <person name="Calhoun S."/>
            <person name="Haridas S."/>
            <person name="Kuo A."/>
            <person name="Mondo S."/>
            <person name="Pangilinan J."/>
            <person name="Riley R."/>
            <person name="LaButti K."/>
            <person name="Andreopoulos B."/>
            <person name="Lipzen A."/>
            <person name="Chen C."/>
            <person name="Yan M."/>
            <person name="Daum C."/>
            <person name="Ng V."/>
            <person name="Clum A."/>
            <person name="Steindorff A."/>
            <person name="Ohm R.A."/>
            <person name="Martin F."/>
            <person name="Silar P."/>
            <person name="Natvig D.O."/>
            <person name="Lalanne C."/>
            <person name="Gautier V."/>
            <person name="Ament-Velasquez S.L."/>
            <person name="Kruys A."/>
            <person name="Hutchinson M.I."/>
            <person name="Powell A.J."/>
            <person name="Barry K."/>
            <person name="Miller A.N."/>
            <person name="Grigoriev I.V."/>
            <person name="Debuchy R."/>
            <person name="Gladieux P."/>
            <person name="Hiltunen Thoren M."/>
            <person name="Johannesson H."/>
        </authorList>
    </citation>
    <scope>NUCLEOTIDE SEQUENCE</scope>
    <source>
        <strain evidence="7">CBS 168.71</strain>
    </source>
</reference>
<keyword evidence="2" id="KW-0813">Transport</keyword>
<evidence type="ECO:0000313" key="8">
    <source>
        <dbReference type="Proteomes" id="UP001278766"/>
    </source>
</evidence>
<dbReference type="PANTHER" id="PTHR23502">
    <property type="entry name" value="MAJOR FACILITATOR SUPERFAMILY"/>
    <property type="match status" value="1"/>
</dbReference>
<protein>
    <submittedName>
        <fullName evidence="7">Major facilitator superfamily domain-containing protein</fullName>
    </submittedName>
</protein>
<dbReference type="InterPro" id="IPR036259">
    <property type="entry name" value="MFS_trans_sf"/>
</dbReference>
<evidence type="ECO:0000256" key="1">
    <source>
        <dbReference type="ARBA" id="ARBA00004141"/>
    </source>
</evidence>
<dbReference type="Pfam" id="PF07690">
    <property type="entry name" value="MFS_1"/>
    <property type="match status" value="1"/>
</dbReference>
<gene>
    <name evidence="7" type="ORF">B0H64DRAFT_246161</name>
</gene>
<evidence type="ECO:0000256" key="5">
    <source>
        <dbReference type="ARBA" id="ARBA00023136"/>
    </source>
</evidence>
<dbReference type="GeneID" id="87836860"/>
<evidence type="ECO:0000313" key="7">
    <source>
        <dbReference type="EMBL" id="KAK3291457.1"/>
    </source>
</evidence>
<evidence type="ECO:0000256" key="4">
    <source>
        <dbReference type="ARBA" id="ARBA00022989"/>
    </source>
</evidence>